<dbReference type="PANTHER" id="PTHR43156">
    <property type="entry name" value="STAGE II SPORULATION PROTEIN E-RELATED"/>
    <property type="match status" value="1"/>
</dbReference>
<dbReference type="InParanoid" id="A0A7G1G8J7"/>
<dbReference type="InterPro" id="IPR036457">
    <property type="entry name" value="PPM-type-like_dom_sf"/>
</dbReference>
<dbReference type="InterPro" id="IPR001789">
    <property type="entry name" value="Sig_transdc_resp-reg_receiver"/>
</dbReference>
<accession>A0A7G1G8J7</accession>
<keyword evidence="5" id="KW-1185">Reference proteome</keyword>
<dbReference type="GO" id="GO:0016791">
    <property type="term" value="F:phosphatase activity"/>
    <property type="evidence" value="ECO:0007669"/>
    <property type="project" value="TreeGrafter"/>
</dbReference>
<reference evidence="4 5" key="1">
    <citation type="submission" date="2018-06" db="EMBL/GenBank/DDBJ databases">
        <title>Genome sequencing of Oceanotoga sp. sy52.</title>
        <authorList>
            <person name="Mori K."/>
        </authorList>
    </citation>
    <scope>NUCLEOTIDE SEQUENCE [LARGE SCALE GENOMIC DNA]</scope>
    <source>
        <strain evidence="5">sy52</strain>
    </source>
</reference>
<dbReference type="AlphaFoldDB" id="A0A7G1G8J7"/>
<dbReference type="SUPFAM" id="SSF52172">
    <property type="entry name" value="CheY-like"/>
    <property type="match status" value="1"/>
</dbReference>
<dbReference type="InterPro" id="IPR011006">
    <property type="entry name" value="CheY-like_superfamily"/>
</dbReference>
<feature type="domain" description="Response regulatory" evidence="3">
    <location>
        <begin position="5"/>
        <end position="123"/>
    </location>
</feature>
<dbReference type="RefSeq" id="WP_190615471.1">
    <property type="nucleotide sequence ID" value="NZ_AP018712.1"/>
</dbReference>
<dbReference type="FunCoup" id="A0A7G1G8J7">
    <property type="interactions" value="2"/>
</dbReference>
<dbReference type="Gene3D" id="3.40.50.2300">
    <property type="match status" value="1"/>
</dbReference>
<organism evidence="4 5">
    <name type="scientific">Tepiditoga spiralis</name>
    <dbReference type="NCBI Taxonomy" id="2108365"/>
    <lineage>
        <taxon>Bacteria</taxon>
        <taxon>Thermotogati</taxon>
        <taxon>Thermotogota</taxon>
        <taxon>Thermotogae</taxon>
        <taxon>Petrotogales</taxon>
        <taxon>Petrotogaceae</taxon>
        <taxon>Tepiditoga</taxon>
    </lineage>
</organism>
<dbReference type="Pfam" id="PF07228">
    <property type="entry name" value="SpoIIE"/>
    <property type="match status" value="1"/>
</dbReference>
<keyword evidence="2" id="KW-0597">Phosphoprotein</keyword>
<evidence type="ECO:0000313" key="5">
    <source>
        <dbReference type="Proteomes" id="UP000516361"/>
    </source>
</evidence>
<protein>
    <submittedName>
        <fullName evidence="4">Transcriptional regulator</fullName>
    </submittedName>
</protein>
<feature type="modified residue" description="4-aspartylphosphate" evidence="2">
    <location>
        <position position="56"/>
    </location>
</feature>
<sequence>MKKNKIVVIDDSSINRMFIKTIIEENLPKFEVFEAENGMEGFKLCKEEKPNVILLDIMMPELDGYEVCKMLKKEESTKRIPVIFLSALTDAEDKAKGFDVGGIDYITKPSEIKEVIARINTHAGLYNVQNELREYIKKVNEDLLMAQKVQIEMLPKTKKVDGLSMDWCFKPSFNVSGDMFGLIPIESGAIFYVIDVSGHGAASAMLSLLIKQQIENLVSTGITDLKILGKKLDDGKFFNLSDGAYFTAIFVKIENNKANICNFGHREPLLISDKIKVINEGNFPLGMNLINEEEIVEKIYDFQKDDIILLYTDGLIEAVNENNKEFTMEMIIKLIKNIQEKTPKIIINKIKEEFEHFIESKKPDDDITIFAVKKEI</sequence>
<name>A0A7G1G8J7_9BACT</name>
<gene>
    <name evidence="4" type="ORF">OSSY52_05030</name>
</gene>
<dbReference type="Gene3D" id="3.60.40.10">
    <property type="entry name" value="PPM-type phosphatase domain"/>
    <property type="match status" value="1"/>
</dbReference>
<evidence type="ECO:0000256" key="2">
    <source>
        <dbReference type="PROSITE-ProRule" id="PRU00169"/>
    </source>
</evidence>
<dbReference type="SMART" id="SM00448">
    <property type="entry name" value="REC"/>
    <property type="match status" value="1"/>
</dbReference>
<dbReference type="KEGG" id="ocy:OSSY52_05030"/>
<proteinExistence type="predicted"/>
<dbReference type="EMBL" id="AP018712">
    <property type="protein sequence ID" value="BBE30362.1"/>
    <property type="molecule type" value="Genomic_DNA"/>
</dbReference>
<dbReference type="Proteomes" id="UP000516361">
    <property type="component" value="Chromosome"/>
</dbReference>
<dbReference type="InterPro" id="IPR001932">
    <property type="entry name" value="PPM-type_phosphatase-like_dom"/>
</dbReference>
<dbReference type="SUPFAM" id="SSF81606">
    <property type="entry name" value="PP2C-like"/>
    <property type="match status" value="1"/>
</dbReference>
<evidence type="ECO:0000256" key="1">
    <source>
        <dbReference type="ARBA" id="ARBA00022801"/>
    </source>
</evidence>
<evidence type="ECO:0000313" key="4">
    <source>
        <dbReference type="EMBL" id="BBE30362.1"/>
    </source>
</evidence>
<keyword evidence="1" id="KW-0378">Hydrolase</keyword>
<dbReference type="SMART" id="SM00331">
    <property type="entry name" value="PP2C_SIG"/>
    <property type="match status" value="1"/>
</dbReference>
<evidence type="ECO:0000259" key="3">
    <source>
        <dbReference type="PROSITE" id="PS50110"/>
    </source>
</evidence>
<dbReference type="PROSITE" id="PS50110">
    <property type="entry name" value="RESPONSE_REGULATORY"/>
    <property type="match status" value="1"/>
</dbReference>
<dbReference type="PANTHER" id="PTHR43156:SF2">
    <property type="entry name" value="STAGE II SPORULATION PROTEIN E"/>
    <property type="match status" value="1"/>
</dbReference>
<dbReference type="GO" id="GO:0000160">
    <property type="term" value="P:phosphorelay signal transduction system"/>
    <property type="evidence" value="ECO:0007669"/>
    <property type="project" value="InterPro"/>
</dbReference>
<dbReference type="InterPro" id="IPR052016">
    <property type="entry name" value="Bact_Sigma-Reg"/>
</dbReference>
<dbReference type="Pfam" id="PF00072">
    <property type="entry name" value="Response_reg"/>
    <property type="match status" value="1"/>
</dbReference>